<dbReference type="RefSeq" id="WP_123744142.1">
    <property type="nucleotide sequence ID" value="NZ_RJKM01000001.1"/>
</dbReference>
<comment type="similarity">
    <text evidence="4">Belongs to the PqqC family.</text>
</comment>
<evidence type="ECO:0000313" key="6">
    <source>
        <dbReference type="EMBL" id="ROP38510.1"/>
    </source>
</evidence>
<accession>A0A3N1H7N0</accession>
<keyword evidence="7" id="KW-1185">Reference proteome</keyword>
<name>A0A3N1H7N0_9PSEU</name>
<dbReference type="AlphaFoldDB" id="A0A3N1H7N0"/>
<evidence type="ECO:0000256" key="4">
    <source>
        <dbReference type="HAMAP-Rule" id="MF_00654"/>
    </source>
</evidence>
<dbReference type="InterPro" id="IPR011845">
    <property type="entry name" value="PqqC"/>
</dbReference>
<reference evidence="6 7" key="1">
    <citation type="submission" date="2018-11" db="EMBL/GenBank/DDBJ databases">
        <title>Sequencing the genomes of 1000 actinobacteria strains.</title>
        <authorList>
            <person name="Klenk H.-P."/>
        </authorList>
    </citation>
    <scope>NUCLEOTIDE SEQUENCE [LARGE SCALE GENOMIC DNA]</scope>
    <source>
        <strain evidence="6 7">DSM 44231</strain>
    </source>
</reference>
<dbReference type="GO" id="GO:0018189">
    <property type="term" value="P:pyrroloquinoline quinone biosynthetic process"/>
    <property type="evidence" value="ECO:0007669"/>
    <property type="project" value="UniProtKB-UniRule"/>
</dbReference>
<dbReference type="EMBL" id="RJKM01000001">
    <property type="protein sequence ID" value="ROP38510.1"/>
    <property type="molecule type" value="Genomic_DNA"/>
</dbReference>
<keyword evidence="3 4" id="KW-0560">Oxidoreductase</keyword>
<evidence type="ECO:0000259" key="5">
    <source>
        <dbReference type="Pfam" id="PF03070"/>
    </source>
</evidence>
<gene>
    <name evidence="4" type="primary">pqqC</name>
    <name evidence="6" type="ORF">EDD40_3865</name>
</gene>
<dbReference type="NCBIfam" id="TIGR02111">
    <property type="entry name" value="PQQ_syn_pqqC"/>
    <property type="match status" value="1"/>
</dbReference>
<evidence type="ECO:0000313" key="7">
    <source>
        <dbReference type="Proteomes" id="UP000268727"/>
    </source>
</evidence>
<dbReference type="InterPro" id="IPR004305">
    <property type="entry name" value="Thiaminase-2/PQQC"/>
</dbReference>
<dbReference type="GO" id="GO:0033732">
    <property type="term" value="F:pyrroloquinoline-quinone synthase activity"/>
    <property type="evidence" value="ECO:0007669"/>
    <property type="project" value="UniProtKB-EC"/>
</dbReference>
<dbReference type="OrthoDB" id="9800756at2"/>
<dbReference type="PANTHER" id="PTHR40279:SF3">
    <property type="entry name" value="4-AMINOBENZOATE SYNTHASE"/>
    <property type="match status" value="1"/>
</dbReference>
<comment type="pathway">
    <text evidence="4">Cofactor biosynthesis; pyrroloquinoline quinone biosynthesis.</text>
</comment>
<feature type="domain" description="Thiaminase-2/PQQC" evidence="5">
    <location>
        <begin position="20"/>
        <end position="233"/>
    </location>
</feature>
<dbReference type="Proteomes" id="UP000268727">
    <property type="component" value="Unassembled WGS sequence"/>
</dbReference>
<comment type="function">
    <text evidence="4">Ring cyclization and eight-electron oxidation of 3a-(2-amino-2-carboxyethyl)-4,5-dioxo-4,5,6,7,8,9-hexahydroquinoline-7,9-dicarboxylic-acid to PQQ.</text>
</comment>
<sequence length="239" mass="27289">MPTPETSGATTLTPAEFTARLRALSPRYWDRHPFHLRLHEGRLGKHELQLWAANRWYYQQAIPRKDAAILANCPDVEVRRVWRERIVWHDGGGPGDDRPGEGGVENWLRLAEAVGLTREEVLDERHVLPGVRFAVDAYVTFARTRPWVEAVASGLTEMFSRGLMARRLVDMREHYPWIAEEGFAYFTARLEVVADEGKSTVDIVVRNCRTREQQEAAVAALAFKCDVLRAVLDAVDYYS</sequence>
<proteinExistence type="inferred from homology"/>
<comment type="catalytic activity">
    <reaction evidence="4">
        <text>6-(2-amino-2-carboxyethyl)-7,8-dioxo-1,2,3,4,7,8-hexahydroquinoline-2,4-dicarboxylate + 3 O2 = pyrroloquinoline quinone + 2 H2O2 + 2 H2O + H(+)</text>
        <dbReference type="Rhea" id="RHEA:10692"/>
        <dbReference type="ChEBI" id="CHEBI:15377"/>
        <dbReference type="ChEBI" id="CHEBI:15378"/>
        <dbReference type="ChEBI" id="CHEBI:15379"/>
        <dbReference type="ChEBI" id="CHEBI:16240"/>
        <dbReference type="ChEBI" id="CHEBI:58442"/>
        <dbReference type="ChEBI" id="CHEBI:58778"/>
        <dbReference type="EC" id="1.3.3.11"/>
    </reaction>
</comment>
<comment type="pathway">
    <text evidence="1">Cofactor biosynthesis; thiamine diphosphate biosynthesis.</text>
</comment>
<dbReference type="EC" id="1.3.3.11" evidence="4"/>
<evidence type="ECO:0000256" key="1">
    <source>
        <dbReference type="ARBA" id="ARBA00004948"/>
    </source>
</evidence>
<keyword evidence="2 4" id="KW-0884">PQQ biosynthesis</keyword>
<dbReference type="InterPro" id="IPR016084">
    <property type="entry name" value="Haem_Oase-like_multi-hlx"/>
</dbReference>
<evidence type="ECO:0000256" key="2">
    <source>
        <dbReference type="ARBA" id="ARBA00022905"/>
    </source>
</evidence>
<dbReference type="InterPro" id="IPR039068">
    <property type="entry name" value="PqqC-like"/>
</dbReference>
<dbReference type="UniPathway" id="UPA00539"/>
<comment type="caution">
    <text evidence="6">The sequence shown here is derived from an EMBL/GenBank/DDBJ whole genome shotgun (WGS) entry which is preliminary data.</text>
</comment>
<dbReference type="Gene3D" id="1.20.910.10">
    <property type="entry name" value="Heme oxygenase-like"/>
    <property type="match status" value="1"/>
</dbReference>
<protein>
    <recommendedName>
        <fullName evidence="4">Pyrroloquinoline-quinone synthase</fullName>
        <ecNumber evidence="4">1.3.3.11</ecNumber>
    </recommendedName>
    <alternativeName>
        <fullName evidence="4">Coenzyme PQQ synthesis protein C</fullName>
    </alternativeName>
    <alternativeName>
        <fullName evidence="4">Pyrroloquinoline quinone biosynthesis protein C</fullName>
    </alternativeName>
</protein>
<organism evidence="6 7">
    <name type="scientific">Saccharothrix texasensis</name>
    <dbReference type="NCBI Taxonomy" id="103734"/>
    <lineage>
        <taxon>Bacteria</taxon>
        <taxon>Bacillati</taxon>
        <taxon>Actinomycetota</taxon>
        <taxon>Actinomycetes</taxon>
        <taxon>Pseudonocardiales</taxon>
        <taxon>Pseudonocardiaceae</taxon>
        <taxon>Saccharothrix</taxon>
    </lineage>
</organism>
<dbReference type="HAMAP" id="MF_00654">
    <property type="entry name" value="PQQ_syn_PqqC"/>
    <property type="match status" value="1"/>
</dbReference>
<dbReference type="Pfam" id="PF03070">
    <property type="entry name" value="TENA_THI-4"/>
    <property type="match status" value="1"/>
</dbReference>
<evidence type="ECO:0000256" key="3">
    <source>
        <dbReference type="ARBA" id="ARBA00023002"/>
    </source>
</evidence>
<dbReference type="PANTHER" id="PTHR40279">
    <property type="entry name" value="PQQC-LIKE PROTEIN"/>
    <property type="match status" value="1"/>
</dbReference>
<dbReference type="SUPFAM" id="SSF48613">
    <property type="entry name" value="Heme oxygenase-like"/>
    <property type="match status" value="1"/>
</dbReference>